<gene>
    <name evidence="7" type="primary">gltX</name>
    <name evidence="10" type="ORF">A3D67_00805</name>
</gene>
<evidence type="ECO:0000256" key="6">
    <source>
        <dbReference type="ARBA" id="ARBA00023146"/>
    </source>
</evidence>
<dbReference type="Gene3D" id="1.10.10.350">
    <property type="match status" value="1"/>
</dbReference>
<keyword evidence="7" id="KW-0963">Cytoplasm</keyword>
<dbReference type="InterPro" id="IPR014729">
    <property type="entry name" value="Rossmann-like_a/b/a_fold"/>
</dbReference>
<comment type="subunit">
    <text evidence="7">Monomer.</text>
</comment>
<evidence type="ECO:0000259" key="9">
    <source>
        <dbReference type="Pfam" id="PF19269"/>
    </source>
</evidence>
<dbReference type="InterPro" id="IPR004527">
    <property type="entry name" value="Glu-tRNA-ligase_bac/mito"/>
</dbReference>
<feature type="binding site" evidence="7">
    <location>
        <position position="216"/>
    </location>
    <ligand>
        <name>ATP</name>
        <dbReference type="ChEBI" id="CHEBI:30616"/>
    </ligand>
</feature>
<feature type="short sequence motif" description="'HIGH' region" evidence="7">
    <location>
        <begin position="21"/>
        <end position="31"/>
    </location>
</feature>
<dbReference type="GO" id="GO:0005829">
    <property type="term" value="C:cytosol"/>
    <property type="evidence" value="ECO:0007669"/>
    <property type="project" value="TreeGrafter"/>
</dbReference>
<accession>A0A1G2DF45</accession>
<feature type="domain" description="Glutamyl/glutaminyl-tRNA synthetase class Ib catalytic" evidence="8">
    <location>
        <begin position="113"/>
        <end position="285"/>
    </location>
</feature>
<evidence type="ECO:0000256" key="3">
    <source>
        <dbReference type="ARBA" id="ARBA00022741"/>
    </source>
</evidence>
<dbReference type="InterPro" id="IPR045462">
    <property type="entry name" value="aa-tRNA-synth_I_cd-bd"/>
</dbReference>
<comment type="similarity">
    <text evidence="1 7">Belongs to the class-I aminoacyl-tRNA synthetase family. Glutamate--tRNA ligase type 1 subfamily.</text>
</comment>
<comment type="subcellular location">
    <subcellularLocation>
        <location evidence="7">Cytoplasm</location>
    </subcellularLocation>
</comment>
<organism evidence="10 11">
    <name type="scientific">Candidatus Lloydbacteria bacterium RIFCSPHIGHO2_02_FULL_51_22</name>
    <dbReference type="NCBI Taxonomy" id="1798663"/>
    <lineage>
        <taxon>Bacteria</taxon>
        <taxon>Candidatus Lloydiibacteriota</taxon>
    </lineage>
</organism>
<dbReference type="PANTHER" id="PTHR43311">
    <property type="entry name" value="GLUTAMATE--TRNA LIGASE"/>
    <property type="match status" value="1"/>
</dbReference>
<keyword evidence="4 7" id="KW-0067">ATP-binding</keyword>
<dbReference type="AlphaFoldDB" id="A0A1G2DF45"/>
<dbReference type="PANTHER" id="PTHR43311:SF2">
    <property type="entry name" value="GLUTAMATE--TRNA LIGASE, MITOCHONDRIAL-RELATED"/>
    <property type="match status" value="1"/>
</dbReference>
<dbReference type="Pfam" id="PF00749">
    <property type="entry name" value="tRNA-synt_1c"/>
    <property type="match status" value="2"/>
</dbReference>
<keyword evidence="3 7" id="KW-0547">Nucleotide-binding</keyword>
<dbReference type="InterPro" id="IPR033910">
    <property type="entry name" value="GluRS_core"/>
</dbReference>
<dbReference type="GO" id="GO:0004818">
    <property type="term" value="F:glutamate-tRNA ligase activity"/>
    <property type="evidence" value="ECO:0007669"/>
    <property type="project" value="UniProtKB-UniRule"/>
</dbReference>
<keyword evidence="5 7" id="KW-0648">Protein biosynthesis</keyword>
<dbReference type="InterPro" id="IPR008925">
    <property type="entry name" value="aa_tRNA-synth_I_cd-bd_sf"/>
</dbReference>
<dbReference type="Pfam" id="PF19269">
    <property type="entry name" value="Anticodon_2"/>
    <property type="match status" value="1"/>
</dbReference>
<dbReference type="SUPFAM" id="SSF52374">
    <property type="entry name" value="Nucleotidylyl transferase"/>
    <property type="match status" value="1"/>
</dbReference>
<dbReference type="GO" id="GO:0008270">
    <property type="term" value="F:zinc ion binding"/>
    <property type="evidence" value="ECO:0007669"/>
    <property type="project" value="InterPro"/>
</dbReference>
<dbReference type="Proteomes" id="UP000178099">
    <property type="component" value="Unassembled WGS sequence"/>
</dbReference>
<comment type="catalytic activity">
    <reaction evidence="7">
        <text>tRNA(Glu) + L-glutamate + ATP = L-glutamyl-tRNA(Glu) + AMP + diphosphate</text>
        <dbReference type="Rhea" id="RHEA:23540"/>
        <dbReference type="Rhea" id="RHEA-COMP:9663"/>
        <dbReference type="Rhea" id="RHEA-COMP:9680"/>
        <dbReference type="ChEBI" id="CHEBI:29985"/>
        <dbReference type="ChEBI" id="CHEBI:30616"/>
        <dbReference type="ChEBI" id="CHEBI:33019"/>
        <dbReference type="ChEBI" id="CHEBI:78442"/>
        <dbReference type="ChEBI" id="CHEBI:78520"/>
        <dbReference type="ChEBI" id="CHEBI:456215"/>
        <dbReference type="EC" id="6.1.1.17"/>
    </reaction>
</comment>
<evidence type="ECO:0000256" key="7">
    <source>
        <dbReference type="HAMAP-Rule" id="MF_00022"/>
    </source>
</evidence>
<dbReference type="GO" id="GO:0000049">
    <property type="term" value="F:tRNA binding"/>
    <property type="evidence" value="ECO:0007669"/>
    <property type="project" value="InterPro"/>
</dbReference>
<sequence>MELNLKSKIIHHTSVVTRYAPSPTGLFHIGAVRTVLFNYCFAKKNGGTMILRIEDTDKERSKKEYERDIIDGLLWLGIGYDGPHRQSERTEVYKKHLETLLKEDKVYESPEAEGTVFRFRNPGKTVRFHDAIRGDIESDTKDLGDFVIARSLISPLFHFAVVVDDDEMNVSHVIRGEDHISNTPRQILIQEALGIARPIYAHLPLVLAPDKSKLSKRNLTGGMIAVRDYKNAGYLPEAILNFTALLGWSPEDGREIFSLDELVSLFSLDRIQKSGAQFNIQKLRWCNKEHMKNMSDDDFLKTLVARIPTSLASLPHYSEERLARAAVTIRERIEVFADVEDLAQAGELDYFFVPPRYENPQRISSAKDDGQGAVSTREHIQYIIDTLSSLTEDTWSEETVKNALWNYATEKGRGNVLWPMRFALSGREKSPDPFTLAKILGKEETVARLHAARNALGTLS</sequence>
<dbReference type="HAMAP" id="MF_00022">
    <property type="entry name" value="Glu_tRNA_synth_type1"/>
    <property type="match status" value="1"/>
</dbReference>
<feature type="short sequence motif" description="'KMSKS' region" evidence="7">
    <location>
        <begin position="213"/>
        <end position="217"/>
    </location>
</feature>
<evidence type="ECO:0000256" key="2">
    <source>
        <dbReference type="ARBA" id="ARBA00022598"/>
    </source>
</evidence>
<evidence type="ECO:0000256" key="1">
    <source>
        <dbReference type="ARBA" id="ARBA00007894"/>
    </source>
</evidence>
<dbReference type="SUPFAM" id="SSF48163">
    <property type="entry name" value="An anticodon-binding domain of class I aminoacyl-tRNA synthetases"/>
    <property type="match status" value="1"/>
</dbReference>
<proteinExistence type="inferred from homology"/>
<keyword evidence="6 7" id="KW-0030">Aminoacyl-tRNA synthetase</keyword>
<evidence type="ECO:0000313" key="11">
    <source>
        <dbReference type="Proteomes" id="UP000178099"/>
    </source>
</evidence>
<reference evidence="10 11" key="1">
    <citation type="journal article" date="2016" name="Nat. Commun.">
        <title>Thousands of microbial genomes shed light on interconnected biogeochemical processes in an aquifer system.</title>
        <authorList>
            <person name="Anantharaman K."/>
            <person name="Brown C.T."/>
            <person name="Hug L.A."/>
            <person name="Sharon I."/>
            <person name="Castelle C.J."/>
            <person name="Probst A.J."/>
            <person name="Thomas B.C."/>
            <person name="Singh A."/>
            <person name="Wilkins M.J."/>
            <person name="Karaoz U."/>
            <person name="Brodie E.L."/>
            <person name="Williams K.H."/>
            <person name="Hubbard S.S."/>
            <person name="Banfield J.F."/>
        </authorList>
    </citation>
    <scope>NUCLEOTIDE SEQUENCE [LARGE SCALE GENOMIC DNA]</scope>
</reference>
<dbReference type="EC" id="6.1.1.17" evidence="7"/>
<comment type="function">
    <text evidence="7">Catalyzes the attachment of glutamate to tRNA(Glu) in a two-step reaction: glutamate is first activated by ATP to form Glu-AMP and then transferred to the acceptor end of tRNA(Glu).</text>
</comment>
<dbReference type="Gene3D" id="3.40.50.620">
    <property type="entry name" value="HUPs"/>
    <property type="match status" value="2"/>
</dbReference>
<feature type="domain" description="Aminoacyl-tRNA synthetase class I anticodon-binding" evidence="9">
    <location>
        <begin position="315"/>
        <end position="452"/>
    </location>
</feature>
<dbReference type="InterPro" id="IPR049940">
    <property type="entry name" value="GluQ/Sye"/>
</dbReference>
<comment type="caution">
    <text evidence="7">Lacks conserved residue(s) required for the propagation of feature annotation.</text>
</comment>
<dbReference type="PRINTS" id="PR00987">
    <property type="entry name" value="TRNASYNTHGLU"/>
</dbReference>
<dbReference type="GO" id="GO:0006424">
    <property type="term" value="P:glutamyl-tRNA aminoacylation"/>
    <property type="evidence" value="ECO:0007669"/>
    <property type="project" value="UniProtKB-UniRule"/>
</dbReference>
<feature type="domain" description="Glutamyl/glutaminyl-tRNA synthetase class Ib catalytic" evidence="8">
    <location>
        <begin position="15"/>
        <end position="109"/>
    </location>
</feature>
<dbReference type="Gene3D" id="3.90.800.10">
    <property type="entry name" value="Glutamyl-tRNA Synthetase, Domain 3"/>
    <property type="match status" value="1"/>
</dbReference>
<name>A0A1G2DF45_9BACT</name>
<dbReference type="InterPro" id="IPR000924">
    <property type="entry name" value="Glu/Gln-tRNA-synth"/>
</dbReference>
<evidence type="ECO:0000256" key="4">
    <source>
        <dbReference type="ARBA" id="ARBA00022840"/>
    </source>
</evidence>
<evidence type="ECO:0000256" key="5">
    <source>
        <dbReference type="ARBA" id="ARBA00022917"/>
    </source>
</evidence>
<comment type="caution">
    <text evidence="10">The sequence shown here is derived from an EMBL/GenBank/DDBJ whole genome shotgun (WGS) entry which is preliminary data.</text>
</comment>
<dbReference type="EMBL" id="MHLN01000009">
    <property type="protein sequence ID" value="OGZ12196.1"/>
    <property type="molecule type" value="Genomic_DNA"/>
</dbReference>
<evidence type="ECO:0000313" key="10">
    <source>
        <dbReference type="EMBL" id="OGZ12196.1"/>
    </source>
</evidence>
<evidence type="ECO:0000259" key="8">
    <source>
        <dbReference type="Pfam" id="PF00749"/>
    </source>
</evidence>
<dbReference type="InterPro" id="IPR020751">
    <property type="entry name" value="aa-tRNA-synth_I_codon-bd_sub2"/>
</dbReference>
<keyword evidence="2 7" id="KW-0436">Ligase</keyword>
<protein>
    <recommendedName>
        <fullName evidence="7">Glutamate--tRNA ligase</fullName>
        <ecNumber evidence="7">6.1.1.17</ecNumber>
    </recommendedName>
    <alternativeName>
        <fullName evidence="7">Glutamyl-tRNA synthetase</fullName>
        <shortName evidence="7">GluRS</shortName>
    </alternativeName>
</protein>
<dbReference type="InterPro" id="IPR020061">
    <property type="entry name" value="Glu_tRNA_lig_a-bdl"/>
</dbReference>
<dbReference type="Gene3D" id="1.10.1160.10">
    <property type="entry name" value="Glutamyl-trna Synthetase, Domain 2"/>
    <property type="match status" value="1"/>
</dbReference>
<dbReference type="GO" id="GO:0005524">
    <property type="term" value="F:ATP binding"/>
    <property type="evidence" value="ECO:0007669"/>
    <property type="project" value="UniProtKB-UniRule"/>
</dbReference>
<dbReference type="InterPro" id="IPR020058">
    <property type="entry name" value="Glu/Gln-tRNA-synth_Ib_cat-dom"/>
</dbReference>
<dbReference type="CDD" id="cd00808">
    <property type="entry name" value="GluRS_core"/>
    <property type="match status" value="1"/>
</dbReference>